<sequence length="160" mass="17167">MPIAALPPMLPLDPRQVAVLRVRGIANAAVLLVAAGIAEVALFANDLPSGIVATLALLAAAWLILLAPRRTWQRWSHAFTKQELHVASGWLTQVHTIVPVARVQHIDLAQGPVERRYGVATLVLHTAGTDHSRVTVPGLARADAESIRDTIRARLTPGLT</sequence>
<keyword evidence="1" id="KW-1133">Transmembrane helix</keyword>
<name>A0ABW4TS14_9SPHN</name>
<dbReference type="Proteomes" id="UP001597400">
    <property type="component" value="Unassembled WGS sequence"/>
</dbReference>
<reference evidence="4" key="1">
    <citation type="journal article" date="2019" name="Int. J. Syst. Evol. Microbiol.">
        <title>The Global Catalogue of Microorganisms (GCM) 10K type strain sequencing project: providing services to taxonomists for standard genome sequencing and annotation.</title>
        <authorList>
            <consortium name="The Broad Institute Genomics Platform"/>
            <consortium name="The Broad Institute Genome Sequencing Center for Infectious Disease"/>
            <person name="Wu L."/>
            <person name="Ma J."/>
        </authorList>
    </citation>
    <scope>NUCLEOTIDE SEQUENCE [LARGE SCALE GENOMIC DNA]</scope>
    <source>
        <strain evidence="4">CGMCC 1.12702</strain>
    </source>
</reference>
<keyword evidence="1" id="KW-0472">Membrane</keyword>
<evidence type="ECO:0000313" key="3">
    <source>
        <dbReference type="EMBL" id="MFD1949445.1"/>
    </source>
</evidence>
<dbReference type="PANTHER" id="PTHR34473:SF3">
    <property type="entry name" value="TRANSMEMBRANE PROTEIN-RELATED"/>
    <property type="match status" value="1"/>
</dbReference>
<dbReference type="PANTHER" id="PTHR34473">
    <property type="entry name" value="UPF0699 TRANSMEMBRANE PROTEIN YDBS"/>
    <property type="match status" value="1"/>
</dbReference>
<keyword evidence="4" id="KW-1185">Reference proteome</keyword>
<evidence type="ECO:0000259" key="2">
    <source>
        <dbReference type="Pfam" id="PF03703"/>
    </source>
</evidence>
<evidence type="ECO:0000256" key="1">
    <source>
        <dbReference type="SAM" id="Phobius"/>
    </source>
</evidence>
<organism evidence="3 4">
    <name type="scientific">Sphingomonas arantia</name>
    <dbReference type="NCBI Taxonomy" id="1460676"/>
    <lineage>
        <taxon>Bacteria</taxon>
        <taxon>Pseudomonadati</taxon>
        <taxon>Pseudomonadota</taxon>
        <taxon>Alphaproteobacteria</taxon>
        <taxon>Sphingomonadales</taxon>
        <taxon>Sphingomonadaceae</taxon>
        <taxon>Sphingomonas</taxon>
    </lineage>
</organism>
<protein>
    <submittedName>
        <fullName evidence="3">PH domain-containing protein</fullName>
    </submittedName>
</protein>
<evidence type="ECO:0000313" key="4">
    <source>
        <dbReference type="Proteomes" id="UP001597400"/>
    </source>
</evidence>
<dbReference type="RefSeq" id="WP_380926950.1">
    <property type="nucleotide sequence ID" value="NZ_JBHUGS010000001.1"/>
</dbReference>
<dbReference type="InterPro" id="IPR005182">
    <property type="entry name" value="YdbS-like_PH"/>
</dbReference>
<keyword evidence="1" id="KW-0812">Transmembrane</keyword>
<feature type="transmembrane region" description="Helical" evidence="1">
    <location>
        <begin position="25"/>
        <end position="44"/>
    </location>
</feature>
<dbReference type="Pfam" id="PF03703">
    <property type="entry name" value="bPH_2"/>
    <property type="match status" value="1"/>
</dbReference>
<proteinExistence type="predicted"/>
<comment type="caution">
    <text evidence="3">The sequence shown here is derived from an EMBL/GenBank/DDBJ whole genome shotgun (WGS) entry which is preliminary data.</text>
</comment>
<feature type="domain" description="YdbS-like PH" evidence="2">
    <location>
        <begin position="72"/>
        <end position="151"/>
    </location>
</feature>
<gene>
    <name evidence="3" type="ORF">ACFSGX_01525</name>
</gene>
<feature type="transmembrane region" description="Helical" evidence="1">
    <location>
        <begin position="50"/>
        <end position="67"/>
    </location>
</feature>
<dbReference type="EMBL" id="JBHUGS010000001">
    <property type="protein sequence ID" value="MFD1949445.1"/>
    <property type="molecule type" value="Genomic_DNA"/>
</dbReference>
<accession>A0ABW4TS14</accession>